<feature type="transmembrane region" description="Helical" evidence="10">
    <location>
        <begin position="5"/>
        <end position="22"/>
    </location>
</feature>
<dbReference type="InterPro" id="IPR004117">
    <property type="entry name" value="7tm6_olfct_rcpt"/>
</dbReference>
<keyword evidence="8" id="KW-0675">Receptor</keyword>
<accession>A0A833RVG4</accession>
<dbReference type="GO" id="GO:0005549">
    <property type="term" value="F:odorant binding"/>
    <property type="evidence" value="ECO:0007669"/>
    <property type="project" value="InterPro"/>
</dbReference>
<evidence type="ECO:0000313" key="12">
    <source>
        <dbReference type="Proteomes" id="UP000655588"/>
    </source>
</evidence>
<evidence type="ECO:0000256" key="7">
    <source>
        <dbReference type="ARBA" id="ARBA00023136"/>
    </source>
</evidence>
<keyword evidence="7 10" id="KW-0472">Membrane</keyword>
<keyword evidence="4 10" id="KW-0812">Transmembrane</keyword>
<dbReference type="GO" id="GO:0004984">
    <property type="term" value="F:olfactory receptor activity"/>
    <property type="evidence" value="ECO:0007669"/>
    <property type="project" value="InterPro"/>
</dbReference>
<dbReference type="Pfam" id="PF02949">
    <property type="entry name" value="7tm_6"/>
    <property type="match status" value="1"/>
</dbReference>
<reference evidence="11" key="1">
    <citation type="submission" date="2019-11" db="EMBL/GenBank/DDBJ databases">
        <title>The nuclear and mitochondrial genomes of Frieseomelitta varia - a highly eusocial stingless bee (Meliponini) with a permanently sterile worker caste.</title>
        <authorList>
            <person name="Freitas F.C.P."/>
            <person name="Lourenco A.P."/>
            <person name="Nunes F.M.F."/>
            <person name="Paschoal A.R."/>
            <person name="Abreu F.C.P."/>
            <person name="Barbin F.O."/>
            <person name="Bataglia L."/>
            <person name="Cardoso-Junior C.A.M."/>
            <person name="Cervoni M.S."/>
            <person name="Silva S.R."/>
            <person name="Dalarmi F."/>
            <person name="Del Lama M.A."/>
            <person name="Depintor T.S."/>
            <person name="Ferreira K.M."/>
            <person name="Goria P.S."/>
            <person name="Jaskot M.C."/>
            <person name="Lago D.C."/>
            <person name="Luna-Lucena D."/>
            <person name="Moda L.M."/>
            <person name="Nascimento L."/>
            <person name="Pedrino M."/>
            <person name="Rabico F.O."/>
            <person name="Sanches F.C."/>
            <person name="Santos D.E."/>
            <person name="Santos C.G."/>
            <person name="Vieira J."/>
            <person name="Lopes T.F."/>
            <person name="Barchuk A.R."/>
            <person name="Hartfelder K."/>
            <person name="Simoes Z.L.P."/>
            <person name="Bitondi M.M.G."/>
            <person name="Pinheiro D.G."/>
        </authorList>
    </citation>
    <scope>NUCLEOTIDE SEQUENCE</scope>
    <source>
        <strain evidence="11">USP_RPSP 00005682</strain>
        <tissue evidence="11">Whole individual</tissue>
    </source>
</reference>
<protein>
    <submittedName>
        <fullName evidence="11">Uncharacterized protein</fullName>
    </submittedName>
</protein>
<dbReference type="PANTHER" id="PTHR21137:SF35">
    <property type="entry name" value="ODORANT RECEPTOR 19A-RELATED"/>
    <property type="match status" value="1"/>
</dbReference>
<dbReference type="GO" id="GO:0007165">
    <property type="term" value="P:signal transduction"/>
    <property type="evidence" value="ECO:0007669"/>
    <property type="project" value="UniProtKB-KW"/>
</dbReference>
<evidence type="ECO:0000313" key="11">
    <source>
        <dbReference type="EMBL" id="KAF3423721.1"/>
    </source>
</evidence>
<evidence type="ECO:0000256" key="5">
    <source>
        <dbReference type="ARBA" id="ARBA00022725"/>
    </source>
</evidence>
<keyword evidence="5" id="KW-0552">Olfaction</keyword>
<gene>
    <name evidence="11" type="ORF">E2986_11813</name>
</gene>
<dbReference type="GO" id="GO:0005886">
    <property type="term" value="C:plasma membrane"/>
    <property type="evidence" value="ECO:0007669"/>
    <property type="project" value="UniProtKB-SubCell"/>
</dbReference>
<evidence type="ECO:0000256" key="9">
    <source>
        <dbReference type="ARBA" id="ARBA00023224"/>
    </source>
</evidence>
<dbReference type="EMBL" id="WNWW01000544">
    <property type="protein sequence ID" value="KAF3423721.1"/>
    <property type="molecule type" value="Genomic_DNA"/>
</dbReference>
<evidence type="ECO:0000256" key="8">
    <source>
        <dbReference type="ARBA" id="ARBA00023170"/>
    </source>
</evidence>
<evidence type="ECO:0000256" key="4">
    <source>
        <dbReference type="ARBA" id="ARBA00022692"/>
    </source>
</evidence>
<dbReference type="PANTHER" id="PTHR21137">
    <property type="entry name" value="ODORANT RECEPTOR"/>
    <property type="match status" value="1"/>
</dbReference>
<sequence length="153" mass="17647">MIFQIAFLCIYIVYVMVQLYLYCYVGEKLTVESIDIADTAYHCEWYNLPPKDAGLLIIIMCRATSSPLKLTAGKFCCFTILLYSQAKHGHSQRGVPLRVVQFTSQGREITDNYYVPSESITVETYSRQILLVHLYQILILNIAQKLPRNVQFH</sequence>
<keyword evidence="12" id="KW-1185">Reference proteome</keyword>
<organism evidence="11 12">
    <name type="scientific">Frieseomelitta varia</name>
    <dbReference type="NCBI Taxonomy" id="561572"/>
    <lineage>
        <taxon>Eukaryota</taxon>
        <taxon>Metazoa</taxon>
        <taxon>Ecdysozoa</taxon>
        <taxon>Arthropoda</taxon>
        <taxon>Hexapoda</taxon>
        <taxon>Insecta</taxon>
        <taxon>Pterygota</taxon>
        <taxon>Neoptera</taxon>
        <taxon>Endopterygota</taxon>
        <taxon>Hymenoptera</taxon>
        <taxon>Apocrita</taxon>
        <taxon>Aculeata</taxon>
        <taxon>Apoidea</taxon>
        <taxon>Anthophila</taxon>
        <taxon>Apidae</taxon>
        <taxon>Frieseomelitta</taxon>
    </lineage>
</organism>
<dbReference type="Proteomes" id="UP000655588">
    <property type="component" value="Unassembled WGS sequence"/>
</dbReference>
<name>A0A833RVG4_9HYME</name>
<dbReference type="AlphaFoldDB" id="A0A833RVG4"/>
<evidence type="ECO:0000256" key="2">
    <source>
        <dbReference type="ARBA" id="ARBA00022475"/>
    </source>
</evidence>
<evidence type="ECO:0000256" key="10">
    <source>
        <dbReference type="SAM" id="Phobius"/>
    </source>
</evidence>
<keyword evidence="6 10" id="KW-1133">Transmembrane helix</keyword>
<comment type="subcellular location">
    <subcellularLocation>
        <location evidence="1">Cell membrane</location>
        <topology evidence="1">Multi-pass membrane protein</topology>
    </subcellularLocation>
</comment>
<evidence type="ECO:0000256" key="6">
    <source>
        <dbReference type="ARBA" id="ARBA00022989"/>
    </source>
</evidence>
<keyword evidence="2" id="KW-1003">Cell membrane</keyword>
<keyword evidence="3" id="KW-0716">Sensory transduction</keyword>
<comment type="caution">
    <text evidence="11">The sequence shown here is derived from an EMBL/GenBank/DDBJ whole genome shotgun (WGS) entry which is preliminary data.</text>
</comment>
<evidence type="ECO:0000256" key="1">
    <source>
        <dbReference type="ARBA" id="ARBA00004651"/>
    </source>
</evidence>
<keyword evidence="9" id="KW-0807">Transducer</keyword>
<proteinExistence type="predicted"/>
<evidence type="ECO:0000256" key="3">
    <source>
        <dbReference type="ARBA" id="ARBA00022606"/>
    </source>
</evidence>